<evidence type="ECO:0000313" key="3">
    <source>
        <dbReference type="Proteomes" id="UP000077069"/>
    </source>
</evidence>
<accession>A0A177CIY2</accession>
<dbReference type="Proteomes" id="UP000077069">
    <property type="component" value="Unassembled WGS sequence"/>
</dbReference>
<dbReference type="OrthoDB" id="2157530at2759"/>
<gene>
    <name evidence="2" type="ORF">CC84DRAFT_1242502</name>
</gene>
<reference evidence="2 3" key="1">
    <citation type="submission" date="2016-05" db="EMBL/GenBank/DDBJ databases">
        <title>Comparative analysis of secretome profiles of manganese(II)-oxidizing ascomycete fungi.</title>
        <authorList>
            <consortium name="DOE Joint Genome Institute"/>
            <person name="Zeiner C.A."/>
            <person name="Purvine S.O."/>
            <person name="Zink E.M."/>
            <person name="Wu S."/>
            <person name="Pasa-Tolic L."/>
            <person name="Chaput D.L."/>
            <person name="Haridas S."/>
            <person name="Grigoriev I.V."/>
            <person name="Santelli C.M."/>
            <person name="Hansel C.M."/>
        </authorList>
    </citation>
    <scope>NUCLEOTIDE SEQUENCE [LARGE SCALE GENOMIC DNA]</scope>
    <source>
        <strain evidence="2 3">AP3s5-JAC2a</strain>
    </source>
</reference>
<feature type="domain" description="Heterokaryon incompatibility" evidence="1">
    <location>
        <begin position="65"/>
        <end position="237"/>
    </location>
</feature>
<protein>
    <submittedName>
        <fullName evidence="2">Heterokaryon incompatibility protein</fullName>
    </submittedName>
</protein>
<dbReference type="PANTHER" id="PTHR24148:SF73">
    <property type="entry name" value="HET DOMAIN PROTEIN (AFU_ORTHOLOGUE AFUA_8G01020)"/>
    <property type="match status" value="1"/>
</dbReference>
<dbReference type="PANTHER" id="PTHR24148">
    <property type="entry name" value="ANKYRIN REPEAT DOMAIN-CONTAINING PROTEIN 39 HOMOLOG-RELATED"/>
    <property type="match status" value="1"/>
</dbReference>
<dbReference type="AlphaFoldDB" id="A0A177CIY2"/>
<name>A0A177CIY2_9PLEO</name>
<dbReference type="EMBL" id="KV441551">
    <property type="protein sequence ID" value="OAG07221.1"/>
    <property type="molecule type" value="Genomic_DNA"/>
</dbReference>
<dbReference type="Pfam" id="PF26639">
    <property type="entry name" value="Het-6_barrel"/>
    <property type="match status" value="1"/>
</dbReference>
<dbReference type="InterPro" id="IPR052895">
    <property type="entry name" value="HetReg/Transcr_Mod"/>
</dbReference>
<dbReference type="InParanoid" id="A0A177CIY2"/>
<sequence length="656" mass="75184">MTKSNADPFSYAAVSWKSGVPSSDPCIRVLELAPGVDSMNKNPSQSPLHCSLFWTPLQSPATVPFKALSYTWGTGGFTSTLCINGRGFKITSSLEQALRHLQHPSEYVTLWVDQICINQQDNKEKSKQVALMGAIYQAAEETLVWLGPTESNSTLFMRVWREVGEDAEGFGMMDYYTTDLFPILTRITNNIDPDDPQTIEFNAIRHRATSRFTLEFLKAMVEWHKRPWFTRVWVVQEFSLTSKATFVCGHQRISAEQALLARQIFDHCTRNMLEKVHDVDRPALLNAFSALRNNPTQAFFATRQQKKKFVAENNAGTTLYRLLCNLHVDNKLQATEPCDFIWGILGLAVDAKQLQIRPDYEMKDRIELIYTETAKAIIKKDGLDLIALSQFPKVIMNLPSWVPDWTANPRQSFAAPLDDCVNQFTAFKDSPFRLLSATDVGILGLTGFYVDRIERLGDEWHIEITEVEHTSYQEKWLALLTEVEYLCWRSDIMNHDIYPSNARRAEAKWRVPIGDIQYTEVFDPTRADPSYVQAYKDCMFELNFLKHGGSMGSDDFHRQQRAYYESTTRNRGGRYRVSMQGVRNKRPFLSNLGYVGMGPLHMRPGDHIVVFKGAKIPYIVRHLEDGKYSLVGECYCDGIMDGEIVERRHEEDFYLL</sequence>
<dbReference type="STRING" id="1460663.A0A177CIY2"/>
<evidence type="ECO:0000313" key="2">
    <source>
        <dbReference type="EMBL" id="OAG07221.1"/>
    </source>
</evidence>
<dbReference type="Pfam" id="PF06985">
    <property type="entry name" value="HET"/>
    <property type="match status" value="1"/>
</dbReference>
<organism evidence="2 3">
    <name type="scientific">Paraphaeosphaeria sporulosa</name>
    <dbReference type="NCBI Taxonomy" id="1460663"/>
    <lineage>
        <taxon>Eukaryota</taxon>
        <taxon>Fungi</taxon>
        <taxon>Dikarya</taxon>
        <taxon>Ascomycota</taxon>
        <taxon>Pezizomycotina</taxon>
        <taxon>Dothideomycetes</taxon>
        <taxon>Pleosporomycetidae</taxon>
        <taxon>Pleosporales</taxon>
        <taxon>Massarineae</taxon>
        <taxon>Didymosphaeriaceae</taxon>
        <taxon>Paraphaeosphaeria</taxon>
    </lineage>
</organism>
<dbReference type="GeneID" id="28767572"/>
<keyword evidence="3" id="KW-1185">Reference proteome</keyword>
<proteinExistence type="predicted"/>
<evidence type="ECO:0000259" key="1">
    <source>
        <dbReference type="Pfam" id="PF06985"/>
    </source>
</evidence>
<dbReference type="InterPro" id="IPR010730">
    <property type="entry name" value="HET"/>
</dbReference>
<dbReference type="RefSeq" id="XP_018037586.1">
    <property type="nucleotide sequence ID" value="XM_018184086.1"/>
</dbReference>